<evidence type="ECO:0000313" key="3">
    <source>
        <dbReference type="Proteomes" id="UP000523545"/>
    </source>
</evidence>
<organism evidence="2 3">
    <name type="scientific">Micromonospora jinlongensis</name>
    <dbReference type="NCBI Taxonomy" id="1287877"/>
    <lineage>
        <taxon>Bacteria</taxon>
        <taxon>Bacillati</taxon>
        <taxon>Actinomycetota</taxon>
        <taxon>Actinomycetes</taxon>
        <taxon>Micromonosporales</taxon>
        <taxon>Micromonosporaceae</taxon>
        <taxon>Micromonospora</taxon>
    </lineage>
</organism>
<gene>
    <name evidence="2" type="ORF">HNR22_005104</name>
</gene>
<dbReference type="EMBL" id="JACCHK010000001">
    <property type="protein sequence ID" value="NYH45377.1"/>
    <property type="molecule type" value="Genomic_DNA"/>
</dbReference>
<protein>
    <submittedName>
        <fullName evidence="2">Uncharacterized protein</fullName>
    </submittedName>
</protein>
<dbReference type="AlphaFoldDB" id="A0A7Y9X533"/>
<keyword evidence="3" id="KW-1185">Reference proteome</keyword>
<evidence type="ECO:0000313" key="2">
    <source>
        <dbReference type="EMBL" id="NYH45377.1"/>
    </source>
</evidence>
<dbReference type="Proteomes" id="UP000523545">
    <property type="component" value="Unassembled WGS sequence"/>
</dbReference>
<comment type="caution">
    <text evidence="2">The sequence shown here is derived from an EMBL/GenBank/DDBJ whole genome shotgun (WGS) entry which is preliminary data.</text>
</comment>
<name>A0A7Y9X533_9ACTN</name>
<evidence type="ECO:0000256" key="1">
    <source>
        <dbReference type="SAM" id="MobiDB-lite"/>
    </source>
</evidence>
<feature type="region of interest" description="Disordered" evidence="1">
    <location>
        <begin position="1"/>
        <end position="23"/>
    </location>
</feature>
<proteinExistence type="predicted"/>
<accession>A0A7Y9X533</accession>
<sequence>MHRNPAPLMGGSLSRPEYERSGTSGALVGQVLAAARA</sequence>
<reference evidence="2 3" key="1">
    <citation type="submission" date="2020-07" db="EMBL/GenBank/DDBJ databases">
        <title>Sequencing the genomes of 1000 actinobacteria strains.</title>
        <authorList>
            <person name="Klenk H.-P."/>
        </authorList>
    </citation>
    <scope>NUCLEOTIDE SEQUENCE [LARGE SCALE GENOMIC DNA]</scope>
    <source>
        <strain evidence="2 3">DSM 45876</strain>
    </source>
</reference>